<organism evidence="4 5">
    <name type="scientific">Tractidigestivibacter montrealensis</name>
    <dbReference type="NCBI Taxonomy" id="2972466"/>
    <lineage>
        <taxon>Bacteria</taxon>
        <taxon>Bacillati</taxon>
        <taxon>Actinomycetota</taxon>
        <taxon>Coriobacteriia</taxon>
        <taxon>Coriobacteriales</taxon>
        <taxon>Atopobiaceae</taxon>
        <taxon>Tractidigestivibacter</taxon>
    </lineage>
</organism>
<comment type="caution">
    <text evidence="4">The sequence shown here is derived from an EMBL/GenBank/DDBJ whole genome shotgun (WGS) entry which is preliminary data.</text>
</comment>
<reference evidence="4 5" key="1">
    <citation type="submission" date="2022-08" db="EMBL/GenBank/DDBJ databases">
        <title>Tractidigestivibacter montrealensis type strain KD21.</title>
        <authorList>
            <person name="Diop K."/>
            <person name="Richard C."/>
            <person name="Routy B."/>
        </authorList>
    </citation>
    <scope>NUCLEOTIDE SEQUENCE [LARGE SCALE GENOMIC DNA]</scope>
    <source>
        <strain evidence="4 5">KD21</strain>
    </source>
</reference>
<feature type="compositionally biased region" description="Basic and acidic residues" evidence="1">
    <location>
        <begin position="57"/>
        <end position="80"/>
    </location>
</feature>
<gene>
    <name evidence="4" type="ORF">NVS32_06800</name>
</gene>
<dbReference type="Pfam" id="PF13208">
    <property type="entry name" value="TerB_N"/>
    <property type="match status" value="1"/>
</dbReference>
<proteinExistence type="predicted"/>
<sequence length="616" mass="68620">MDEGSTGRSADGARSRAEEVLEQILASKDGRALVSMSQTTYSDQPILRTGADFARERAMRRQEGRNTARSAREQRVERRHQQVSFPAPTWGASSTPESAQSAWPSFSFDAPSFFNEESAELLDSELPPTLQELRHLEKVGLRPGELFCRQARLAAEFEDNLPFEGFHPYRYLPTYKDLGNRELRGYFTWRASWRRGTAIDVPATYVTILTFELINGVGATPGTEVLACLRKLEQRCFEQDALGIGPSVTMDLRRWERDYAICMGLDVQQTVAEADRAFGAGVETLRAMERAELSSRGLLEDHQAEKVSAPTDDEVMVAMGNVSTMDISRSPFVRAHRESFAVVAAAVARRMAVHCNRRRKTGWVDGLVGYRTSWPFTPLAGVPLERGWEGPDRTVRVCPGQTVSFRFGRWTERQAYSTNERSRDLARLLRAIDRQMRIDWDFGHPLKEQTLPRYLQKMVTEESQAQHEREEEAERRRFKVDLSKLGGIRSAAAVTREALLVDEEREGYVPGDAAAEPAAAALAPESAVAPPAATPVPAPQPAKTDLGLTAQEHALLDALLAHKEPPAAAGASLDMLVDSINEKLFDLVGDTVLEFGDVGPALIEDYEQDLRGYLQQ</sequence>
<feature type="domain" description="TerB N-terminal" evidence="2">
    <location>
        <begin position="124"/>
        <end position="259"/>
    </location>
</feature>
<evidence type="ECO:0000313" key="5">
    <source>
        <dbReference type="Proteomes" id="UP001204320"/>
    </source>
</evidence>
<dbReference type="InterPro" id="IPR028932">
    <property type="entry name" value="TerB-C"/>
</dbReference>
<evidence type="ECO:0000259" key="3">
    <source>
        <dbReference type="Pfam" id="PF15615"/>
    </source>
</evidence>
<name>A0ABT1Z8W6_9ACTN</name>
<feature type="compositionally biased region" description="Polar residues" evidence="1">
    <location>
        <begin position="91"/>
        <end position="102"/>
    </location>
</feature>
<evidence type="ECO:0000259" key="2">
    <source>
        <dbReference type="Pfam" id="PF13208"/>
    </source>
</evidence>
<dbReference type="RefSeq" id="WP_258499140.1">
    <property type="nucleotide sequence ID" value="NZ_JANSKA010000004.1"/>
</dbReference>
<accession>A0ABT1Z8W6</accession>
<dbReference type="Proteomes" id="UP001204320">
    <property type="component" value="Unassembled WGS sequence"/>
</dbReference>
<dbReference type="EMBL" id="JANSKA010000004">
    <property type="protein sequence ID" value="MCR9036655.1"/>
    <property type="molecule type" value="Genomic_DNA"/>
</dbReference>
<protein>
    <submittedName>
        <fullName evidence="4">TerB N-terminal domain-containing protein</fullName>
    </submittedName>
</protein>
<feature type="region of interest" description="Disordered" evidence="1">
    <location>
        <begin position="57"/>
        <end position="102"/>
    </location>
</feature>
<evidence type="ECO:0000256" key="1">
    <source>
        <dbReference type="SAM" id="MobiDB-lite"/>
    </source>
</evidence>
<dbReference type="InterPro" id="IPR025266">
    <property type="entry name" value="TerB_N"/>
</dbReference>
<keyword evidence="5" id="KW-1185">Reference proteome</keyword>
<dbReference type="Pfam" id="PF15615">
    <property type="entry name" value="TerB_C"/>
    <property type="match status" value="1"/>
</dbReference>
<evidence type="ECO:0000313" key="4">
    <source>
        <dbReference type="EMBL" id="MCR9036655.1"/>
    </source>
</evidence>
<feature type="domain" description="TerB-C" evidence="3">
    <location>
        <begin position="466"/>
        <end position="611"/>
    </location>
</feature>